<protein>
    <submittedName>
        <fullName evidence="1">Uncharacterized protein (DUF1810 family)</fullName>
    </submittedName>
</protein>
<evidence type="ECO:0000313" key="2">
    <source>
        <dbReference type="Proteomes" id="UP000585507"/>
    </source>
</evidence>
<keyword evidence="2" id="KW-1185">Reference proteome</keyword>
<proteinExistence type="predicted"/>
<dbReference type="EMBL" id="JACHBK010000001">
    <property type="protein sequence ID" value="MBB5533669.1"/>
    <property type="molecule type" value="Genomic_DNA"/>
</dbReference>
<accession>A0A7W8U6D1</accession>
<name>A0A7W8U6D1_9HYPH</name>
<evidence type="ECO:0000313" key="1">
    <source>
        <dbReference type="EMBL" id="MBB5533669.1"/>
    </source>
</evidence>
<dbReference type="SUPFAM" id="SSF140736">
    <property type="entry name" value="Rv1873-like"/>
    <property type="match status" value="1"/>
</dbReference>
<dbReference type="Proteomes" id="UP000585507">
    <property type="component" value="Unassembled WGS sequence"/>
</dbReference>
<dbReference type="Gene3D" id="1.25.40.380">
    <property type="entry name" value="Protein of unknown function DUF1810"/>
    <property type="match status" value="1"/>
</dbReference>
<dbReference type="PIRSF" id="PIRSF008546">
    <property type="entry name" value="UCP008546"/>
    <property type="match status" value="1"/>
</dbReference>
<dbReference type="InterPro" id="IPR036287">
    <property type="entry name" value="Rv1873-like_sf"/>
</dbReference>
<organism evidence="1 2">
    <name type="scientific">Rhizobium giardinii</name>
    <dbReference type="NCBI Taxonomy" id="56731"/>
    <lineage>
        <taxon>Bacteria</taxon>
        <taxon>Pseudomonadati</taxon>
        <taxon>Pseudomonadota</taxon>
        <taxon>Alphaproteobacteria</taxon>
        <taxon>Hyphomicrobiales</taxon>
        <taxon>Rhizobiaceae</taxon>
        <taxon>Rhizobium/Agrobacterium group</taxon>
        <taxon>Rhizobium</taxon>
    </lineage>
</organism>
<gene>
    <name evidence="1" type="ORF">GGD55_000330</name>
</gene>
<dbReference type="AlphaFoldDB" id="A0A7W8U6D1"/>
<dbReference type="RefSeq" id="WP_040668054.1">
    <property type="nucleotide sequence ID" value="NZ_JACHBK010000001.1"/>
</dbReference>
<sequence length="142" mass="16271">MNDPYRLSRFVEAQEPVYETVLRELEHGRKESHWMWFIFPQIAGLGHSPTAQRFAISSLDEARAYLAHPLLGSRLIQCTRTVNAVRDRTAHQIFGSPDDMKLRSSMTLFREAASDPEPFTTAIDRYFDGEADQRTLDIVAQS</sequence>
<dbReference type="Pfam" id="PF08837">
    <property type="entry name" value="DUF1810"/>
    <property type="match status" value="1"/>
</dbReference>
<reference evidence="1 2" key="1">
    <citation type="submission" date="2020-08" db="EMBL/GenBank/DDBJ databases">
        <title>Genomic Encyclopedia of Type Strains, Phase IV (KMG-V): Genome sequencing to study the core and pangenomes of soil and plant-associated prokaryotes.</title>
        <authorList>
            <person name="Whitman W."/>
        </authorList>
    </citation>
    <scope>NUCLEOTIDE SEQUENCE [LARGE SCALE GENOMIC DNA]</scope>
    <source>
        <strain evidence="1 2">SEMIA 4084</strain>
    </source>
</reference>
<dbReference type="InterPro" id="IPR014937">
    <property type="entry name" value="DUF1810"/>
</dbReference>
<comment type="caution">
    <text evidence="1">The sequence shown here is derived from an EMBL/GenBank/DDBJ whole genome shotgun (WGS) entry which is preliminary data.</text>
</comment>